<dbReference type="Proteomes" id="UP000704467">
    <property type="component" value="Unassembled WGS sequence"/>
</dbReference>
<reference evidence="1 2" key="1">
    <citation type="submission" date="2020-03" db="EMBL/GenBank/DDBJ databases">
        <title>Whole genome sequencing of clinical and environmental type strains of Ochrobactrum.</title>
        <authorList>
            <person name="Dharne M."/>
        </authorList>
    </citation>
    <scope>NUCLEOTIDE SEQUENCE [LARGE SCALE GENOMIC DNA]</scope>
    <source>
        <strain evidence="1 2">CIP 109452</strain>
    </source>
</reference>
<protein>
    <submittedName>
        <fullName evidence="1">Uncharacterized protein</fullName>
    </submittedName>
</protein>
<name>A0ABX1DHI1_9HYPH</name>
<sequence>MNLFIDLITFERESAQNPFEEARALGIKWASSEQQLIAEQIKLTGCTLPDGLTEANFPNWLRRGR</sequence>
<evidence type="ECO:0000313" key="1">
    <source>
        <dbReference type="EMBL" id="NKC02444.1"/>
    </source>
</evidence>
<dbReference type="EMBL" id="JAAVLN010000001">
    <property type="protein sequence ID" value="NKC02444.1"/>
    <property type="molecule type" value="Genomic_DNA"/>
</dbReference>
<comment type="caution">
    <text evidence="1">The sequence shown here is derived from an EMBL/GenBank/DDBJ whole genome shotgun (WGS) entry which is preliminary data.</text>
</comment>
<keyword evidence="2" id="KW-1185">Reference proteome</keyword>
<dbReference type="RefSeq" id="WP_138785328.1">
    <property type="nucleotide sequence ID" value="NZ_JBHEEQ010000005.1"/>
</dbReference>
<evidence type="ECO:0000313" key="2">
    <source>
        <dbReference type="Proteomes" id="UP000704467"/>
    </source>
</evidence>
<gene>
    <name evidence="1" type="ORF">HED55_00625</name>
</gene>
<proteinExistence type="predicted"/>
<organism evidence="1 2">
    <name type="scientific">Brucella haematophila</name>
    <dbReference type="NCBI Taxonomy" id="419474"/>
    <lineage>
        <taxon>Bacteria</taxon>
        <taxon>Pseudomonadati</taxon>
        <taxon>Pseudomonadota</taxon>
        <taxon>Alphaproteobacteria</taxon>
        <taxon>Hyphomicrobiales</taxon>
        <taxon>Brucellaceae</taxon>
        <taxon>Brucella/Ochrobactrum group</taxon>
        <taxon>Brucella</taxon>
    </lineage>
</organism>
<accession>A0ABX1DHI1</accession>